<feature type="transmembrane region" description="Helical" evidence="1">
    <location>
        <begin position="6"/>
        <end position="24"/>
    </location>
</feature>
<reference evidence="2" key="2">
    <citation type="journal article" date="2015" name="Data Brief">
        <title>Shoot transcriptome of the giant reed, Arundo donax.</title>
        <authorList>
            <person name="Barrero R.A."/>
            <person name="Guerrero F.D."/>
            <person name="Moolhuijzen P."/>
            <person name="Goolsby J.A."/>
            <person name="Tidwell J."/>
            <person name="Bellgard S.E."/>
            <person name="Bellgard M.I."/>
        </authorList>
    </citation>
    <scope>NUCLEOTIDE SEQUENCE</scope>
    <source>
        <tissue evidence="2">Shoot tissue taken approximately 20 cm above the soil surface</tissue>
    </source>
</reference>
<keyword evidence="1" id="KW-1133">Transmembrane helix</keyword>
<dbReference type="AlphaFoldDB" id="A0A0A8YZZ4"/>
<evidence type="ECO:0000313" key="2">
    <source>
        <dbReference type="EMBL" id="JAD32729.1"/>
    </source>
</evidence>
<organism evidence="2">
    <name type="scientific">Arundo donax</name>
    <name type="common">Giant reed</name>
    <name type="synonym">Donax arundinaceus</name>
    <dbReference type="NCBI Taxonomy" id="35708"/>
    <lineage>
        <taxon>Eukaryota</taxon>
        <taxon>Viridiplantae</taxon>
        <taxon>Streptophyta</taxon>
        <taxon>Embryophyta</taxon>
        <taxon>Tracheophyta</taxon>
        <taxon>Spermatophyta</taxon>
        <taxon>Magnoliopsida</taxon>
        <taxon>Liliopsida</taxon>
        <taxon>Poales</taxon>
        <taxon>Poaceae</taxon>
        <taxon>PACMAD clade</taxon>
        <taxon>Arundinoideae</taxon>
        <taxon>Arundineae</taxon>
        <taxon>Arundo</taxon>
    </lineage>
</organism>
<reference evidence="2" key="1">
    <citation type="submission" date="2014-09" db="EMBL/GenBank/DDBJ databases">
        <authorList>
            <person name="Magalhaes I.L.F."/>
            <person name="Oliveira U."/>
            <person name="Santos F.R."/>
            <person name="Vidigal T.H.D.A."/>
            <person name="Brescovit A.D."/>
            <person name="Santos A.J."/>
        </authorList>
    </citation>
    <scope>NUCLEOTIDE SEQUENCE</scope>
    <source>
        <tissue evidence="2">Shoot tissue taken approximately 20 cm above the soil surface</tissue>
    </source>
</reference>
<keyword evidence="1" id="KW-0812">Transmembrane</keyword>
<protein>
    <submittedName>
        <fullName evidence="2">MRPR1</fullName>
    </submittedName>
</protein>
<name>A0A0A8YZZ4_ARUDO</name>
<evidence type="ECO:0000256" key="1">
    <source>
        <dbReference type="SAM" id="Phobius"/>
    </source>
</evidence>
<accession>A0A0A8YZZ4</accession>
<dbReference type="EMBL" id="GBRH01265166">
    <property type="protein sequence ID" value="JAD32729.1"/>
    <property type="molecule type" value="Transcribed_RNA"/>
</dbReference>
<sequence>MLQPLIFHLYNLLNLLLYVSNLICNCTKNKYIMGSLDEELLQEPFFLQLQNMI</sequence>
<keyword evidence="1" id="KW-0472">Membrane</keyword>
<proteinExistence type="predicted"/>